<comment type="caution">
    <text evidence="2">The sequence shown here is derived from an EMBL/GenBank/DDBJ whole genome shotgun (WGS) entry which is preliminary data.</text>
</comment>
<gene>
    <name evidence="2" type="ORF">DYB32_000099</name>
</gene>
<accession>A0A3R7D7Y1</accession>
<dbReference type="AlphaFoldDB" id="A0A3R7D7Y1"/>
<dbReference type="EMBL" id="QUSY01000002">
    <property type="protein sequence ID" value="RHY35426.1"/>
    <property type="molecule type" value="Genomic_DNA"/>
</dbReference>
<feature type="coiled-coil region" evidence="1">
    <location>
        <begin position="137"/>
        <end position="186"/>
    </location>
</feature>
<evidence type="ECO:0000313" key="2">
    <source>
        <dbReference type="EMBL" id="RHY35426.1"/>
    </source>
</evidence>
<evidence type="ECO:0000256" key="1">
    <source>
        <dbReference type="SAM" id="Coils"/>
    </source>
</evidence>
<evidence type="ECO:0000313" key="3">
    <source>
        <dbReference type="Proteomes" id="UP000285060"/>
    </source>
</evidence>
<keyword evidence="3" id="KW-1185">Reference proteome</keyword>
<dbReference type="Proteomes" id="UP000285060">
    <property type="component" value="Unassembled WGS sequence"/>
</dbReference>
<organism evidence="2 3">
    <name type="scientific">Aphanomyces invadans</name>
    <dbReference type="NCBI Taxonomy" id="157072"/>
    <lineage>
        <taxon>Eukaryota</taxon>
        <taxon>Sar</taxon>
        <taxon>Stramenopiles</taxon>
        <taxon>Oomycota</taxon>
        <taxon>Saprolegniomycetes</taxon>
        <taxon>Saprolegniales</taxon>
        <taxon>Verrucalvaceae</taxon>
        <taxon>Aphanomyces</taxon>
    </lineage>
</organism>
<keyword evidence="1" id="KW-0175">Coiled coil</keyword>
<sequence>MGQVVMSLAAIEQKIRQESSQSGRRLPEDQLAAYLMGQFEEAMKAIESQVYTKYNTSEQDVTVASDYYESIEDPEVHAELRKLRELHNLITGSGAVDVEVPEDLTLEKFLVIMEETMESLNVAMEEVCQEVKLLDPVDKEEAINQRYVKKADQLSNQIHQEHGLSREVLQAAMMKYQQEAAFLTRMAELQRIQAERFAAAGSIFGGERTVNSTSGPWRRTARSRCRRHCALVNIHVGSVAADGAISVSAPLRFGVANNYDGSDSCTNSKPQAIAALPGAFVVTWFNSNPVNKSGLCVLLAVTNATGVFQLGEVCNKNYQPAYFLDSTALSDNLIALSFYDKANNNALTIAMVAVTSSSKIVFRGDYVVQSVAGAFDFGTFYGWSPKPSVHLFADRLALLFLNPNNYGRPTTQVFKVTDSFSLVPVS</sequence>
<dbReference type="VEuPathDB" id="FungiDB:H310_00500"/>
<protein>
    <submittedName>
        <fullName evidence="2">Uncharacterized protein</fullName>
    </submittedName>
</protein>
<proteinExistence type="predicted"/>
<name>A0A3R7D7Y1_9STRA</name>
<reference evidence="2 3" key="1">
    <citation type="submission" date="2018-08" db="EMBL/GenBank/DDBJ databases">
        <title>Aphanomyces genome sequencing and annotation.</title>
        <authorList>
            <person name="Minardi D."/>
            <person name="Oidtmann B."/>
            <person name="Van Der Giezen M."/>
            <person name="Studholme D.J."/>
        </authorList>
    </citation>
    <scope>NUCLEOTIDE SEQUENCE [LARGE SCALE GENOMIC DNA]</scope>
    <source>
        <strain evidence="2 3">NJM0002</strain>
    </source>
</reference>